<dbReference type="InterPro" id="IPR052344">
    <property type="entry name" value="Transposase-related"/>
</dbReference>
<dbReference type="InterPro" id="IPR039552">
    <property type="entry name" value="IS66_C"/>
</dbReference>
<evidence type="ECO:0000313" key="4">
    <source>
        <dbReference type="Proteomes" id="UP001569414"/>
    </source>
</evidence>
<gene>
    <name evidence="3" type="ORF">ACCI51_14570</name>
</gene>
<dbReference type="Proteomes" id="UP001569414">
    <property type="component" value="Unassembled WGS sequence"/>
</dbReference>
<accession>A0ABV4NRF8</accession>
<reference evidence="3 4" key="1">
    <citation type="submission" date="2024-08" db="EMBL/GenBank/DDBJ databases">
        <authorList>
            <person name="Ishaq N."/>
        </authorList>
    </citation>
    <scope>NUCLEOTIDE SEQUENCE [LARGE SCALE GENOMIC DNA]</scope>
    <source>
        <strain evidence="3 4">JCM 30400</strain>
    </source>
</reference>
<dbReference type="PANTHER" id="PTHR33678:SF1">
    <property type="entry name" value="BLL1576 PROTEIN"/>
    <property type="match status" value="1"/>
</dbReference>
<comment type="caution">
    <text evidence="3">The sequence shown here is derived from an EMBL/GenBank/DDBJ whole genome shotgun (WGS) entry which is preliminary data.</text>
</comment>
<dbReference type="PANTHER" id="PTHR33678">
    <property type="entry name" value="BLL1576 PROTEIN"/>
    <property type="match status" value="1"/>
</dbReference>
<dbReference type="Pfam" id="PF13817">
    <property type="entry name" value="DDE_Tnp_IS66_C"/>
    <property type="match status" value="1"/>
</dbReference>
<sequence length="119" mass="13677">MLPKSPLGKAMNYCLKYWNGLCEFLNDGRLEIDNNLTEQEIKPFVMARKNFLFASSVNGAKALCLHFSLIRTAKLHGLDPYRYYVEVLKQIPHCQFVKDYEALLPWNIQLEKVGLAVVA</sequence>
<organism evidence="3 4">
    <name type="scientific">Microbulbifer echini</name>
    <dbReference type="NCBI Taxonomy" id="1529067"/>
    <lineage>
        <taxon>Bacteria</taxon>
        <taxon>Pseudomonadati</taxon>
        <taxon>Pseudomonadota</taxon>
        <taxon>Gammaproteobacteria</taxon>
        <taxon>Cellvibrionales</taxon>
        <taxon>Microbulbiferaceae</taxon>
        <taxon>Microbulbifer</taxon>
    </lineage>
</organism>
<dbReference type="Pfam" id="PF03050">
    <property type="entry name" value="DDE_Tnp_IS66"/>
    <property type="match status" value="1"/>
</dbReference>
<dbReference type="InterPro" id="IPR004291">
    <property type="entry name" value="Transposase_IS66_central"/>
</dbReference>
<proteinExistence type="predicted"/>
<feature type="domain" description="Transposase IS66 C-terminal" evidence="2">
    <location>
        <begin position="68"/>
        <end position="106"/>
    </location>
</feature>
<dbReference type="EMBL" id="JBGMEL010000014">
    <property type="protein sequence ID" value="MFA0791774.1"/>
    <property type="molecule type" value="Genomic_DNA"/>
</dbReference>
<protein>
    <submittedName>
        <fullName evidence="3">Transposase</fullName>
    </submittedName>
</protein>
<evidence type="ECO:0000313" key="3">
    <source>
        <dbReference type="EMBL" id="MFA0791774.1"/>
    </source>
</evidence>
<evidence type="ECO:0000259" key="1">
    <source>
        <dbReference type="Pfam" id="PF03050"/>
    </source>
</evidence>
<evidence type="ECO:0000259" key="2">
    <source>
        <dbReference type="Pfam" id="PF13817"/>
    </source>
</evidence>
<feature type="domain" description="Transposase IS66 central" evidence="1">
    <location>
        <begin position="2"/>
        <end position="61"/>
    </location>
</feature>
<name>A0ABV4NRF8_9GAMM</name>
<dbReference type="RefSeq" id="WP_371844259.1">
    <property type="nucleotide sequence ID" value="NZ_JBGMEL010000014.1"/>
</dbReference>
<keyword evidence="4" id="KW-1185">Reference proteome</keyword>